<dbReference type="AlphaFoldDB" id="A0A8S1M0Z8"/>
<dbReference type="OrthoDB" id="327775at2759"/>
<comment type="caution">
    <text evidence="3">The sequence shown here is derived from an EMBL/GenBank/DDBJ whole genome shotgun (WGS) entry which is preliminary data.</text>
</comment>
<sequence>MKTESGQNTKFQKGYTPMTPRKSLNLTQIKFQQQQNKQGLPPVIPKNNYNDEQAFDIQNQQRNFFEEQSKIQNSYSKRSLVKSPIHQEAHRKNLEQYIKKASMPLNQIEGIIQQNVQTGLINNNFQKVNYKNDRDQKLDKTKEKNQEKNLSENAITQDQLEINNQIIQNEQQNNKGIGLKMAIKTSELQNLNENIQNLLKERQYIINFMKLDDKIRETQFKPQKLENYRSHSFEIGKQSFEKIEKNTLKINEKISNKINDIIQQKEEIKNLNHQIQILQQEKQTQRTQIEEKEKTIEILDQEKQNYAEINKNLSNDIEQKNSQNINLEITIQNQNIELQNLQSQIEIKNQSINEDIERLNQELEKCKQEIEIKKEETVQKSQNNEITNSEIEKLNLKLTLQEQQNDILTKELESLKQEIITLKKNEEHQKNEDQNKDQISANLKLEIEKNQNKFQEDTQLKDQMIENLNIKIQELQKQLQDKEEQIEDLQNEIELQQYREKSITLLVTAKNLNRNEEIKVKLMDSVNDLYVMANFRGIFNELPIRSDLKAYGKTFQKKIEKHEWQKKLYELFVPSQYNQQIQMEFSILQ</sequence>
<feature type="coiled-coil region" evidence="1">
    <location>
        <begin position="251"/>
        <end position="432"/>
    </location>
</feature>
<evidence type="ECO:0000313" key="4">
    <source>
        <dbReference type="Proteomes" id="UP000692954"/>
    </source>
</evidence>
<dbReference type="Proteomes" id="UP000692954">
    <property type="component" value="Unassembled WGS sequence"/>
</dbReference>
<feature type="region of interest" description="Disordered" evidence="2">
    <location>
        <begin position="1"/>
        <end position="23"/>
    </location>
</feature>
<keyword evidence="1" id="KW-0175">Coiled coil</keyword>
<keyword evidence="4" id="KW-1185">Reference proteome</keyword>
<feature type="compositionally biased region" description="Polar residues" evidence="2">
    <location>
        <begin position="1"/>
        <end position="11"/>
    </location>
</feature>
<reference evidence="3" key="1">
    <citation type="submission" date="2021-01" db="EMBL/GenBank/DDBJ databases">
        <authorList>
            <consortium name="Genoscope - CEA"/>
            <person name="William W."/>
        </authorList>
    </citation>
    <scope>NUCLEOTIDE SEQUENCE</scope>
</reference>
<evidence type="ECO:0000313" key="3">
    <source>
        <dbReference type="EMBL" id="CAD8074090.1"/>
    </source>
</evidence>
<proteinExistence type="predicted"/>
<protein>
    <submittedName>
        <fullName evidence="3">Uncharacterized protein</fullName>
    </submittedName>
</protein>
<accession>A0A8S1M0Z8</accession>
<evidence type="ECO:0000256" key="1">
    <source>
        <dbReference type="SAM" id="Coils"/>
    </source>
</evidence>
<feature type="coiled-coil region" evidence="1">
    <location>
        <begin position="458"/>
        <end position="499"/>
    </location>
</feature>
<organism evidence="3 4">
    <name type="scientific">Paramecium sonneborni</name>
    <dbReference type="NCBI Taxonomy" id="65129"/>
    <lineage>
        <taxon>Eukaryota</taxon>
        <taxon>Sar</taxon>
        <taxon>Alveolata</taxon>
        <taxon>Ciliophora</taxon>
        <taxon>Intramacronucleata</taxon>
        <taxon>Oligohymenophorea</taxon>
        <taxon>Peniculida</taxon>
        <taxon>Parameciidae</taxon>
        <taxon>Paramecium</taxon>
    </lineage>
</organism>
<evidence type="ECO:0000256" key="2">
    <source>
        <dbReference type="SAM" id="MobiDB-lite"/>
    </source>
</evidence>
<dbReference type="EMBL" id="CAJJDN010000031">
    <property type="protein sequence ID" value="CAD8074090.1"/>
    <property type="molecule type" value="Genomic_DNA"/>
</dbReference>
<gene>
    <name evidence="3" type="ORF">PSON_ATCC_30995.1.T0310310</name>
</gene>
<name>A0A8S1M0Z8_9CILI</name>